<dbReference type="OrthoDB" id="444432at2759"/>
<reference evidence="1 2" key="1">
    <citation type="submission" date="2018-11" db="EMBL/GenBank/DDBJ databases">
        <title>Genome sequence of Apiotrichum porosum DSM 27194.</title>
        <authorList>
            <person name="Aliyu H."/>
            <person name="Gorte O."/>
            <person name="Ochsenreither K."/>
        </authorList>
    </citation>
    <scope>NUCLEOTIDE SEQUENCE [LARGE SCALE GENOMIC DNA]</scope>
    <source>
        <strain evidence="1 2">DSM 27194</strain>
    </source>
</reference>
<dbReference type="Proteomes" id="UP000279236">
    <property type="component" value="Unassembled WGS sequence"/>
</dbReference>
<dbReference type="RefSeq" id="XP_028477034.1">
    <property type="nucleotide sequence ID" value="XM_028622142.1"/>
</dbReference>
<name>A0A427XW67_9TREE</name>
<keyword evidence="2" id="KW-1185">Reference proteome</keyword>
<dbReference type="InterPro" id="IPR012349">
    <property type="entry name" value="Split_barrel_FMN-bd"/>
</dbReference>
<dbReference type="SUPFAM" id="SSF50475">
    <property type="entry name" value="FMN-binding split barrel"/>
    <property type="match status" value="1"/>
</dbReference>
<dbReference type="GeneID" id="39591282"/>
<dbReference type="InterPro" id="IPR024747">
    <property type="entry name" value="Pyridox_Oxase-rel"/>
</dbReference>
<dbReference type="Gene3D" id="2.30.110.10">
    <property type="entry name" value="Electron Transport, Fmn-binding Protein, Chain A"/>
    <property type="match status" value="1"/>
</dbReference>
<dbReference type="AlphaFoldDB" id="A0A427XW67"/>
<accession>A0A427XW67</accession>
<evidence type="ECO:0000313" key="2">
    <source>
        <dbReference type="Proteomes" id="UP000279236"/>
    </source>
</evidence>
<organism evidence="1 2">
    <name type="scientific">Apiotrichum porosum</name>
    <dbReference type="NCBI Taxonomy" id="105984"/>
    <lineage>
        <taxon>Eukaryota</taxon>
        <taxon>Fungi</taxon>
        <taxon>Dikarya</taxon>
        <taxon>Basidiomycota</taxon>
        <taxon>Agaricomycotina</taxon>
        <taxon>Tremellomycetes</taxon>
        <taxon>Trichosporonales</taxon>
        <taxon>Trichosporonaceae</taxon>
        <taxon>Apiotrichum</taxon>
    </lineage>
</organism>
<dbReference type="PANTHER" id="PTHR34071">
    <property type="entry name" value="5-NITROIMIDAZOLE ANTIBIOTICS RESISTANCE PROTEIN, NIMA-FAMILY-RELATED PROTEIN-RELATED"/>
    <property type="match status" value="1"/>
</dbReference>
<evidence type="ECO:0008006" key="3">
    <source>
        <dbReference type="Google" id="ProtNLM"/>
    </source>
</evidence>
<dbReference type="PANTHER" id="PTHR34071:SF2">
    <property type="entry name" value="FLAVIN-NUCLEOTIDE-BINDING PROTEIN"/>
    <property type="match status" value="1"/>
</dbReference>
<protein>
    <recommendedName>
        <fullName evidence="3">Flavin-nucleotide-binding protein</fullName>
    </recommendedName>
</protein>
<dbReference type="EMBL" id="RSCE01000004">
    <property type="protein sequence ID" value="RSH83082.1"/>
    <property type="molecule type" value="Genomic_DNA"/>
</dbReference>
<dbReference type="STRING" id="105984.A0A427XW67"/>
<dbReference type="Pfam" id="PF12900">
    <property type="entry name" value="Pyridox_ox_2"/>
    <property type="match status" value="1"/>
</dbReference>
<evidence type="ECO:0000313" key="1">
    <source>
        <dbReference type="EMBL" id="RSH83082.1"/>
    </source>
</evidence>
<sequence length="238" mass="26063">MSKVYDVTHENKIIREPQKARYGADSIRAILDEAHFVNVSFVDEDGLPQCLPMVHAIEQDAEGELTVYLHGYHKGRLMRLLPPESRVCITATLLDGLALALSAFHSSINHRSAVLHGEVADWDETTPDAAAAKWDAAKQIVNHVMPGRWDNCRQPNKGEMATTGFLKVKILSASAKVRTGEPGEEKRDVEDDELTGRVWAGIVPTKISYGTPEPSAFNRAPVGAYMDEYMAKGGVPGG</sequence>
<proteinExistence type="predicted"/>
<comment type="caution">
    <text evidence="1">The sequence shown here is derived from an EMBL/GenBank/DDBJ whole genome shotgun (WGS) entry which is preliminary data.</text>
</comment>
<gene>
    <name evidence="1" type="ORF">EHS24_006739</name>
</gene>